<dbReference type="Gene3D" id="3.40.190.290">
    <property type="match status" value="1"/>
</dbReference>
<comment type="similarity">
    <text evidence="1">Belongs to the LysR transcriptional regulatory family.</text>
</comment>
<dbReference type="Proteomes" id="UP000262004">
    <property type="component" value="Chromosome"/>
</dbReference>
<evidence type="ECO:0000313" key="7">
    <source>
        <dbReference type="EMBL" id="BBD76583.1"/>
    </source>
</evidence>
<evidence type="ECO:0000256" key="4">
    <source>
        <dbReference type="ARBA" id="ARBA00023159"/>
    </source>
</evidence>
<dbReference type="Gene3D" id="1.10.10.10">
    <property type="entry name" value="Winged helix-like DNA-binding domain superfamily/Winged helix DNA-binding domain"/>
    <property type="match status" value="1"/>
</dbReference>
<evidence type="ECO:0000256" key="1">
    <source>
        <dbReference type="ARBA" id="ARBA00009437"/>
    </source>
</evidence>
<keyword evidence="3" id="KW-0238">DNA-binding</keyword>
<dbReference type="RefSeq" id="WP_170141240.1">
    <property type="nucleotide sequence ID" value="NZ_AP018558.1"/>
</dbReference>
<dbReference type="Pfam" id="PF00126">
    <property type="entry name" value="HTH_1"/>
    <property type="match status" value="1"/>
</dbReference>
<keyword evidence="8" id="KW-1185">Reference proteome</keyword>
<evidence type="ECO:0000259" key="6">
    <source>
        <dbReference type="PROSITE" id="PS50931"/>
    </source>
</evidence>
<dbReference type="InterPro" id="IPR036390">
    <property type="entry name" value="WH_DNA-bd_sf"/>
</dbReference>
<accession>A0A2Z6DVW3</accession>
<dbReference type="InterPro" id="IPR005119">
    <property type="entry name" value="LysR_subst-bd"/>
</dbReference>
<keyword evidence="2" id="KW-0805">Transcription regulation</keyword>
<dbReference type="PANTHER" id="PTHR30293">
    <property type="entry name" value="TRANSCRIPTIONAL REGULATORY PROTEIN NAC-RELATED"/>
    <property type="match status" value="1"/>
</dbReference>
<dbReference type="GO" id="GO:2000142">
    <property type="term" value="P:regulation of DNA-templated transcription initiation"/>
    <property type="evidence" value="ECO:0007669"/>
    <property type="project" value="TreeGrafter"/>
</dbReference>
<dbReference type="FunFam" id="1.10.10.10:FF:000001">
    <property type="entry name" value="LysR family transcriptional regulator"/>
    <property type="match status" value="1"/>
</dbReference>
<dbReference type="InterPro" id="IPR000847">
    <property type="entry name" value="LysR_HTH_N"/>
</dbReference>
<dbReference type="GO" id="GO:0003700">
    <property type="term" value="F:DNA-binding transcription factor activity"/>
    <property type="evidence" value="ECO:0007669"/>
    <property type="project" value="InterPro"/>
</dbReference>
<dbReference type="KEGG" id="htl:HPTL_0315"/>
<dbReference type="InterPro" id="IPR036388">
    <property type="entry name" value="WH-like_DNA-bd_sf"/>
</dbReference>
<keyword evidence="4" id="KW-0010">Activator</keyword>
<evidence type="ECO:0000256" key="3">
    <source>
        <dbReference type="ARBA" id="ARBA00023125"/>
    </source>
</evidence>
<organism evidence="7 8">
    <name type="scientific">Hydrogenophilus thermoluteolus</name>
    <name type="common">Pseudomonas hydrogenothermophila</name>
    <dbReference type="NCBI Taxonomy" id="297"/>
    <lineage>
        <taxon>Bacteria</taxon>
        <taxon>Pseudomonadati</taxon>
        <taxon>Pseudomonadota</taxon>
        <taxon>Hydrogenophilia</taxon>
        <taxon>Hydrogenophilales</taxon>
        <taxon>Hydrogenophilaceae</taxon>
        <taxon>Hydrogenophilus</taxon>
    </lineage>
</organism>
<dbReference type="AlphaFoldDB" id="A0A2Z6DVW3"/>
<sequence>MISLKQLHHFWLTAHRGGIQRAAEASGLAPQTISAQIAALENHLGRPLFERQGRRLVLTPAGELTLQYADEILRLTEALEQALASDRPTLRLKVGLLDSVPKAIAAYLLAPLRALEQPVTLHVSEERFAQLLGALATGALDLILSDIPPTADPALPLFSQCLLDTPVAWYGAPRWGPGPITWSDLTHIPLLLPAAPTHARVTLLAQLQAHGVTPTIAGEFADTALLVEMARLGDGIFTAPELLSDALCQDGRLVPLGNIAELHERYWLISHRRKRHHPAVVQLSQTFRAASVPSSAQPTKETP</sequence>
<reference evidence="7 8" key="1">
    <citation type="submission" date="2018-04" db="EMBL/GenBank/DDBJ databases">
        <title>Complete genome sequence of Hydrogenophilus thermoluteolus TH-1.</title>
        <authorList>
            <person name="Arai H."/>
        </authorList>
    </citation>
    <scope>NUCLEOTIDE SEQUENCE [LARGE SCALE GENOMIC DNA]</scope>
    <source>
        <strain evidence="7 8">TH-1</strain>
    </source>
</reference>
<evidence type="ECO:0000256" key="2">
    <source>
        <dbReference type="ARBA" id="ARBA00023015"/>
    </source>
</evidence>
<feature type="domain" description="HTH lysR-type" evidence="6">
    <location>
        <begin position="2"/>
        <end position="59"/>
    </location>
</feature>
<dbReference type="EMBL" id="AP018558">
    <property type="protein sequence ID" value="BBD76583.1"/>
    <property type="molecule type" value="Genomic_DNA"/>
</dbReference>
<dbReference type="PROSITE" id="PS50931">
    <property type="entry name" value="HTH_LYSR"/>
    <property type="match status" value="1"/>
</dbReference>
<dbReference type="Pfam" id="PF03466">
    <property type="entry name" value="LysR_substrate"/>
    <property type="match status" value="1"/>
</dbReference>
<keyword evidence="5" id="KW-0804">Transcription</keyword>
<evidence type="ECO:0000313" key="8">
    <source>
        <dbReference type="Proteomes" id="UP000262004"/>
    </source>
</evidence>
<proteinExistence type="inferred from homology"/>
<name>A0A2Z6DVW3_HYDTE</name>
<dbReference type="GO" id="GO:0003677">
    <property type="term" value="F:DNA binding"/>
    <property type="evidence" value="ECO:0007669"/>
    <property type="project" value="UniProtKB-KW"/>
</dbReference>
<gene>
    <name evidence="7" type="ORF">HPTL_0315</name>
</gene>
<evidence type="ECO:0000256" key="5">
    <source>
        <dbReference type="ARBA" id="ARBA00023163"/>
    </source>
</evidence>
<protein>
    <submittedName>
        <fullName evidence="7">Transcriptional regulator, LysR family</fullName>
    </submittedName>
</protein>
<dbReference type="PANTHER" id="PTHR30293:SF2">
    <property type="entry name" value="TRANSCRIPTIONAL ACTIVATOR PROTEIN NHAR"/>
    <property type="match status" value="1"/>
</dbReference>
<dbReference type="SUPFAM" id="SSF53850">
    <property type="entry name" value="Periplasmic binding protein-like II"/>
    <property type="match status" value="1"/>
</dbReference>
<dbReference type="SUPFAM" id="SSF46785">
    <property type="entry name" value="Winged helix' DNA-binding domain"/>
    <property type="match status" value="1"/>
</dbReference>